<dbReference type="Pfam" id="PF00269">
    <property type="entry name" value="SASP"/>
    <property type="match status" value="1"/>
</dbReference>
<gene>
    <name evidence="3" type="ORF">H8S07_12640</name>
</gene>
<dbReference type="EMBL" id="JACOOY010000019">
    <property type="protein sequence ID" value="MBC5666087.1"/>
    <property type="molecule type" value="Genomic_DNA"/>
</dbReference>
<dbReference type="InterPro" id="IPR038300">
    <property type="entry name" value="SASP_sf_alpha/beta"/>
</dbReference>
<organism evidence="3 4">
    <name type="scientific">Dorea hominis</name>
    <dbReference type="NCBI Taxonomy" id="2763040"/>
    <lineage>
        <taxon>Bacteria</taxon>
        <taxon>Bacillati</taxon>
        <taxon>Bacillota</taxon>
        <taxon>Clostridia</taxon>
        <taxon>Lachnospirales</taxon>
        <taxon>Lachnospiraceae</taxon>
        <taxon>Dorea</taxon>
    </lineage>
</organism>
<comment type="caution">
    <text evidence="3">The sequence shown here is derived from an EMBL/GenBank/DDBJ whole genome shotgun (WGS) entry which is preliminary data.</text>
</comment>
<dbReference type="RefSeq" id="WP_118520677.1">
    <property type="nucleotide sequence ID" value="NZ_JACOOY010000019.1"/>
</dbReference>
<keyword evidence="4" id="KW-1185">Reference proteome</keyword>
<accession>A0ABR7EYJ9</accession>
<proteinExistence type="predicted"/>
<dbReference type="Gene3D" id="6.10.10.80">
    <property type="entry name" value="Small, acid-soluble spore protein, alpha/beta type-like"/>
    <property type="match status" value="1"/>
</dbReference>
<name>A0ABR7EYJ9_9FIRM</name>
<sequence length="69" mass="7841">MTAKKKDPIRLDQITPEEKMKYEVAEELGLLDKVLAEGWKSLSSKETGRIGGKLAGRRRRQQQSAVKEE</sequence>
<evidence type="ECO:0000256" key="2">
    <source>
        <dbReference type="SAM" id="MobiDB-lite"/>
    </source>
</evidence>
<protein>
    <submittedName>
        <fullName evidence="3">Small, acid-soluble spore protein, alpha/beta type</fullName>
    </submittedName>
</protein>
<dbReference type="InterPro" id="IPR001448">
    <property type="entry name" value="SASP_alpha/beta-type"/>
</dbReference>
<reference evidence="3 4" key="1">
    <citation type="submission" date="2020-08" db="EMBL/GenBank/DDBJ databases">
        <title>Genome public.</title>
        <authorList>
            <person name="Liu C."/>
            <person name="Sun Q."/>
        </authorList>
    </citation>
    <scope>NUCLEOTIDE SEQUENCE [LARGE SCALE GENOMIC DNA]</scope>
    <source>
        <strain evidence="3 4">NSJ-36</strain>
    </source>
</reference>
<feature type="region of interest" description="Disordered" evidence="2">
    <location>
        <begin position="44"/>
        <end position="69"/>
    </location>
</feature>
<evidence type="ECO:0000256" key="1">
    <source>
        <dbReference type="ARBA" id="ARBA00003863"/>
    </source>
</evidence>
<comment type="function">
    <text evidence="1">SASP are bound to spore DNA. They are double-stranded DNA-binding proteins that cause DNA to change to an a-like conformation. They protect the DNA backbone from chemical and enzymatic cleavage and are thus involved in dormant spore's high resistance to UV light.</text>
</comment>
<dbReference type="Proteomes" id="UP000647235">
    <property type="component" value="Unassembled WGS sequence"/>
</dbReference>
<evidence type="ECO:0000313" key="4">
    <source>
        <dbReference type="Proteomes" id="UP000647235"/>
    </source>
</evidence>
<evidence type="ECO:0000313" key="3">
    <source>
        <dbReference type="EMBL" id="MBC5666087.1"/>
    </source>
</evidence>